<dbReference type="OrthoDB" id="79090at2759"/>
<keyword evidence="1" id="KW-0732">Signal</keyword>
<name>A0A8S0ZB14_ARCPL</name>
<accession>A0A8S0ZB14</accession>
<evidence type="ECO:0000256" key="1">
    <source>
        <dbReference type="SAM" id="SignalP"/>
    </source>
</evidence>
<protein>
    <submittedName>
        <fullName evidence="2">Uncharacterized protein</fullName>
    </submittedName>
</protein>
<reference evidence="2 3" key="1">
    <citation type="submission" date="2020-04" db="EMBL/GenBank/DDBJ databases">
        <authorList>
            <person name="Wallbank WR R."/>
            <person name="Pardo Diaz C."/>
            <person name="Kozak K."/>
            <person name="Martin S."/>
            <person name="Jiggins C."/>
            <person name="Moest M."/>
            <person name="Warren A I."/>
            <person name="Byers J.R.P. K."/>
            <person name="Montejo-Kovacevich G."/>
            <person name="Yen C E."/>
        </authorList>
    </citation>
    <scope>NUCLEOTIDE SEQUENCE [LARGE SCALE GENOMIC DNA]</scope>
</reference>
<organism evidence="2 3">
    <name type="scientific">Arctia plantaginis</name>
    <name type="common">Wood tiger moth</name>
    <name type="synonym">Phalaena plantaginis</name>
    <dbReference type="NCBI Taxonomy" id="874455"/>
    <lineage>
        <taxon>Eukaryota</taxon>
        <taxon>Metazoa</taxon>
        <taxon>Ecdysozoa</taxon>
        <taxon>Arthropoda</taxon>
        <taxon>Hexapoda</taxon>
        <taxon>Insecta</taxon>
        <taxon>Pterygota</taxon>
        <taxon>Neoptera</taxon>
        <taxon>Endopterygota</taxon>
        <taxon>Lepidoptera</taxon>
        <taxon>Glossata</taxon>
        <taxon>Ditrysia</taxon>
        <taxon>Noctuoidea</taxon>
        <taxon>Erebidae</taxon>
        <taxon>Arctiinae</taxon>
        <taxon>Arctia</taxon>
    </lineage>
</organism>
<dbReference type="Proteomes" id="UP000494256">
    <property type="component" value="Unassembled WGS sequence"/>
</dbReference>
<feature type="chain" id="PRO_5035834054" evidence="1">
    <location>
        <begin position="18"/>
        <end position="120"/>
    </location>
</feature>
<comment type="caution">
    <text evidence="2">The sequence shown here is derived from an EMBL/GenBank/DDBJ whole genome shotgun (WGS) entry which is preliminary data.</text>
</comment>
<evidence type="ECO:0000313" key="2">
    <source>
        <dbReference type="EMBL" id="CAB3230446.1"/>
    </source>
</evidence>
<evidence type="ECO:0000313" key="3">
    <source>
        <dbReference type="Proteomes" id="UP000494256"/>
    </source>
</evidence>
<proteinExistence type="predicted"/>
<sequence length="120" mass="12225">MAAKFVVLAAFVAVAHCSVVPVARVDADYTSFAYDVADPNTAAPAVYAASAPLVAARTISGPVAYTSAVPSVRAFGGPVAYNAPTVFAGHGVVAARAYAPAYYANSPLAYSAYSAPLSYW</sequence>
<feature type="signal peptide" evidence="1">
    <location>
        <begin position="1"/>
        <end position="17"/>
    </location>
</feature>
<dbReference type="AlphaFoldDB" id="A0A8S0ZB14"/>
<dbReference type="EMBL" id="CADEBD010000288">
    <property type="protein sequence ID" value="CAB3230446.1"/>
    <property type="molecule type" value="Genomic_DNA"/>
</dbReference>
<gene>
    <name evidence="2" type="ORF">APLA_LOCUS4600</name>
</gene>